<feature type="compositionally biased region" description="Basic residues" evidence="1">
    <location>
        <begin position="266"/>
        <end position="291"/>
    </location>
</feature>
<feature type="compositionally biased region" description="Basic and acidic residues" evidence="1">
    <location>
        <begin position="400"/>
        <end position="427"/>
    </location>
</feature>
<name>A0A0F4ZGT9_9PEZI</name>
<dbReference type="PANTHER" id="PTHR47797:SF3">
    <property type="entry name" value="CYTOCHROME B561 DOMAIN-CONTAINING PROTEIN"/>
    <property type="match status" value="1"/>
</dbReference>
<evidence type="ECO:0000256" key="1">
    <source>
        <dbReference type="SAM" id="MobiDB-lite"/>
    </source>
</evidence>
<feature type="transmembrane region" description="Helical" evidence="2">
    <location>
        <begin position="106"/>
        <end position="124"/>
    </location>
</feature>
<feature type="compositionally biased region" description="Basic and acidic residues" evidence="1">
    <location>
        <begin position="847"/>
        <end position="856"/>
    </location>
</feature>
<gene>
    <name evidence="3" type="ORF">TD95_003816</name>
</gene>
<dbReference type="OrthoDB" id="19261at2759"/>
<feature type="region of interest" description="Disordered" evidence="1">
    <location>
        <begin position="346"/>
        <end position="427"/>
    </location>
</feature>
<feature type="transmembrane region" description="Helical" evidence="2">
    <location>
        <begin position="167"/>
        <end position="188"/>
    </location>
</feature>
<feature type="compositionally biased region" description="Low complexity" evidence="1">
    <location>
        <begin position="473"/>
        <end position="492"/>
    </location>
</feature>
<feature type="compositionally biased region" description="Polar residues" evidence="1">
    <location>
        <begin position="806"/>
        <end position="839"/>
    </location>
</feature>
<feature type="compositionally biased region" description="Basic residues" evidence="1">
    <location>
        <begin position="685"/>
        <end position="694"/>
    </location>
</feature>
<dbReference type="Gene3D" id="2.160.10.20">
    <property type="entry name" value="Insect antifreeze protein"/>
    <property type="match status" value="1"/>
</dbReference>
<dbReference type="AlphaFoldDB" id="A0A0F4ZGT9"/>
<feature type="compositionally biased region" description="Low complexity" evidence="1">
    <location>
        <begin position="698"/>
        <end position="713"/>
    </location>
</feature>
<evidence type="ECO:0000313" key="4">
    <source>
        <dbReference type="Proteomes" id="UP000033483"/>
    </source>
</evidence>
<comment type="caution">
    <text evidence="3">The sequence shown here is derived from an EMBL/GenBank/DDBJ whole genome shotgun (WGS) entry which is preliminary data.</text>
</comment>
<organism evidence="3 4">
    <name type="scientific">Thielaviopsis punctulata</name>
    <dbReference type="NCBI Taxonomy" id="72032"/>
    <lineage>
        <taxon>Eukaryota</taxon>
        <taxon>Fungi</taxon>
        <taxon>Dikarya</taxon>
        <taxon>Ascomycota</taxon>
        <taxon>Pezizomycotina</taxon>
        <taxon>Sordariomycetes</taxon>
        <taxon>Hypocreomycetidae</taxon>
        <taxon>Microascales</taxon>
        <taxon>Ceratocystidaceae</taxon>
        <taxon>Thielaviopsis</taxon>
    </lineage>
</organism>
<feature type="region of interest" description="Disordered" evidence="1">
    <location>
        <begin position="266"/>
        <end position="308"/>
    </location>
</feature>
<feature type="transmembrane region" description="Helical" evidence="2">
    <location>
        <begin position="194"/>
        <end position="215"/>
    </location>
</feature>
<dbReference type="EMBL" id="LAEV01000719">
    <property type="protein sequence ID" value="KKA29722.1"/>
    <property type="molecule type" value="Genomic_DNA"/>
</dbReference>
<sequence length="892" mass="99394">MAPAADDLSGAGTVAYNSDTMSVGDGTWDYTKNSFLLPNLQGLNFDTMRYNGMGNRFSTWPQYHRLIVAHAVLAAIVFLVLVPFAVFAPRFMRSASRALKWHTQMLILGGLLFTASFMLGFFAVGPKRNLTNPHHGIGVAVYVIYVCYVVADQIVNRIKKDHSLRRYIHMWTGRVLVLLGLIQIPLGLTLYGSPLVLFILYSVYTAFLLLFYLFLDFKSDGFRGRGSYSHEHIEVHTTKVDKHKHENKWLAPLAAFAGFMMLKNLRKERSRSKSRSRSRARSQSRARSHSRARSESYSRSRLGPSTLGSHEETVSYMYNDEKSEAPRKMGFFGKLLAAGAALGGAKAASNWTRKREERRYDQEYSDVSGPVSHHKPPRALESESYWSEDFESRAGTSRVADSRYTDSRVADSRYTDSRVADSRYTDSRVADSRYADSRVADSRMTDSRITASQYTVYSDSRVTAPQGTEYTGAASAVSAPRRQRSVSRSVARSRLEHDDEDDGYESPSRRLAKQVSRENVAKGILGGMGIGWLANKWRNNKKEEEEKLHHEVDDGRSRVSGSVFTTDGYDSPPRRSSTHRNRTRTTLNNSSYFSDEDADSDMYSSRHPASTMPPASTLPPSTAAPSDMSPSDLASSVPPSTLPPVSGRSDNRRDRSRSRSRGRYNDSEMNSRLDSVSSLPAGSRYQRRTSSSRRRAGEAAAATAAASASVLAREQAKDMSKHGRSSQPPHRRSDDDDSSSAFGDTPTRKSAKTRVTIDGDKERVTLRRLTDEEAAARKSHARRDSLSSISSNETPTGRRYRRESARGSSGDSNVPPSGSQSRHTGSTTKDPYYASNRTPPQSPRGGRHPDLTKMDSQDSMVSPSVDSIAENNRNRRRLERRQTVTSADFPPL</sequence>
<feature type="compositionally biased region" description="Polar residues" evidence="1">
    <location>
        <begin position="786"/>
        <end position="795"/>
    </location>
</feature>
<feature type="compositionally biased region" description="Low complexity" evidence="1">
    <location>
        <begin position="608"/>
        <end position="626"/>
    </location>
</feature>
<keyword evidence="2" id="KW-0812">Transmembrane</keyword>
<keyword evidence="2" id="KW-0472">Membrane</keyword>
<dbReference type="Gene3D" id="1.20.120.1770">
    <property type="match status" value="1"/>
</dbReference>
<feature type="transmembrane region" description="Helical" evidence="2">
    <location>
        <begin position="66"/>
        <end position="86"/>
    </location>
</feature>
<feature type="transmembrane region" description="Helical" evidence="2">
    <location>
        <begin position="136"/>
        <end position="155"/>
    </location>
</feature>
<dbReference type="PANTHER" id="PTHR47797">
    <property type="entry name" value="DEHYDROGENASE, PUTATIVE (AFU_ORTHOLOGUE AFUA_8G05805)-RELATED"/>
    <property type="match status" value="1"/>
</dbReference>
<feature type="compositionally biased region" description="Low complexity" evidence="1">
    <location>
        <begin position="635"/>
        <end position="648"/>
    </location>
</feature>
<dbReference type="CDD" id="cd08760">
    <property type="entry name" value="Cyt_b561_FRRS1_like"/>
    <property type="match status" value="1"/>
</dbReference>
<accession>A0A0F4ZGT9</accession>
<feature type="compositionally biased region" description="Basic and acidic residues" evidence="1">
    <location>
        <begin position="755"/>
        <end position="776"/>
    </location>
</feature>
<evidence type="ECO:0000256" key="2">
    <source>
        <dbReference type="SAM" id="Phobius"/>
    </source>
</evidence>
<keyword evidence="2" id="KW-1133">Transmembrane helix</keyword>
<feature type="compositionally biased region" description="Basic and acidic residues" evidence="1">
    <location>
        <begin position="544"/>
        <end position="557"/>
    </location>
</feature>
<keyword evidence="4" id="KW-1185">Reference proteome</keyword>
<proteinExistence type="predicted"/>
<dbReference type="Proteomes" id="UP000033483">
    <property type="component" value="Unassembled WGS sequence"/>
</dbReference>
<evidence type="ECO:0000313" key="3">
    <source>
        <dbReference type="EMBL" id="KKA29722.1"/>
    </source>
</evidence>
<feature type="compositionally biased region" description="Basic and acidic residues" evidence="1">
    <location>
        <begin position="353"/>
        <end position="362"/>
    </location>
</feature>
<evidence type="ECO:0008006" key="5">
    <source>
        <dbReference type="Google" id="ProtNLM"/>
    </source>
</evidence>
<feature type="region of interest" description="Disordered" evidence="1">
    <location>
        <begin position="467"/>
        <end position="515"/>
    </location>
</feature>
<protein>
    <recommendedName>
        <fullName evidence="5">Cytochrome b561 domain-containing protein</fullName>
    </recommendedName>
</protein>
<feature type="region of interest" description="Disordered" evidence="1">
    <location>
        <begin position="544"/>
        <end position="892"/>
    </location>
</feature>
<reference evidence="3 4" key="1">
    <citation type="submission" date="2015-03" db="EMBL/GenBank/DDBJ databases">
        <authorList>
            <person name="Radwan O."/>
            <person name="Al-Naeli F.A."/>
            <person name="Rendon G.A."/>
            <person name="Fields C."/>
        </authorList>
    </citation>
    <scope>NUCLEOTIDE SEQUENCE [LARGE SCALE GENOMIC DNA]</scope>
    <source>
        <strain evidence="3">CR-DP1</strain>
    </source>
</reference>